<evidence type="ECO:0000259" key="21">
    <source>
        <dbReference type="SMART" id="SM00235"/>
    </source>
</evidence>
<feature type="short sequence motif" description="Cysteine switch" evidence="19">
    <location>
        <begin position="107"/>
        <end position="114"/>
    </location>
</feature>
<dbReference type="InterPro" id="IPR002477">
    <property type="entry name" value="Peptidoglycan-bd-like"/>
</dbReference>
<evidence type="ECO:0000256" key="5">
    <source>
        <dbReference type="ARBA" id="ARBA00022670"/>
    </source>
</evidence>
<dbReference type="Gene3D" id="2.110.10.10">
    <property type="entry name" value="Hemopexin-like domain"/>
    <property type="match status" value="1"/>
</dbReference>
<feature type="active site" evidence="15">
    <location>
        <position position="235"/>
    </location>
</feature>
<keyword evidence="3" id="KW-0964">Secreted</keyword>
<dbReference type="GO" id="GO:0031012">
    <property type="term" value="C:extracellular matrix"/>
    <property type="evidence" value="ECO:0007669"/>
    <property type="project" value="InterPro"/>
</dbReference>
<keyword evidence="8" id="KW-0677">Repeat</keyword>
<evidence type="ECO:0000313" key="22">
    <source>
        <dbReference type="EMBL" id="GLD57061.1"/>
    </source>
</evidence>
<dbReference type="InterPro" id="IPR001818">
    <property type="entry name" value="Pept_M10_metallopeptidase"/>
</dbReference>
<evidence type="ECO:0000256" key="11">
    <source>
        <dbReference type="ARBA" id="ARBA00022837"/>
    </source>
</evidence>
<dbReference type="CDD" id="cd04278">
    <property type="entry name" value="ZnMc_MMP"/>
    <property type="match status" value="1"/>
</dbReference>
<feature type="binding site" evidence="16">
    <location>
        <position position="234"/>
    </location>
    <ligand>
        <name>Zn(2+)</name>
        <dbReference type="ChEBI" id="CHEBI:29105"/>
        <label>2</label>
        <note>catalytic</note>
    </ligand>
</feature>
<dbReference type="PANTHER" id="PTHR10201">
    <property type="entry name" value="MATRIX METALLOPROTEINASE"/>
    <property type="match status" value="1"/>
</dbReference>
<evidence type="ECO:0000256" key="12">
    <source>
        <dbReference type="ARBA" id="ARBA00023049"/>
    </source>
</evidence>
<organism evidence="22 23">
    <name type="scientific">Lates japonicus</name>
    <name type="common">Japanese lates</name>
    <dbReference type="NCBI Taxonomy" id="270547"/>
    <lineage>
        <taxon>Eukaryota</taxon>
        <taxon>Metazoa</taxon>
        <taxon>Chordata</taxon>
        <taxon>Craniata</taxon>
        <taxon>Vertebrata</taxon>
        <taxon>Euteleostomi</taxon>
        <taxon>Actinopterygii</taxon>
        <taxon>Neopterygii</taxon>
        <taxon>Teleostei</taxon>
        <taxon>Neoteleostei</taxon>
        <taxon>Acanthomorphata</taxon>
        <taxon>Carangaria</taxon>
        <taxon>Carangaria incertae sedis</taxon>
        <taxon>Centropomidae</taxon>
        <taxon>Lates</taxon>
    </lineage>
</organism>
<keyword evidence="6 16" id="KW-0479">Metal-binding</keyword>
<evidence type="ECO:0000256" key="13">
    <source>
        <dbReference type="ARBA" id="ARBA00023145"/>
    </source>
</evidence>
<feature type="binding site" evidence="17">
    <location>
        <position position="366"/>
    </location>
    <ligand>
        <name>Ca(2+)</name>
        <dbReference type="ChEBI" id="CHEBI:29108"/>
        <label>5</label>
    </ligand>
</feature>
<feature type="binding site" evidence="17">
    <location>
        <position position="191"/>
    </location>
    <ligand>
        <name>Ca(2+)</name>
        <dbReference type="ChEBI" id="CHEBI:29108"/>
        <label>3</label>
    </ligand>
</feature>
<dbReference type="SMART" id="SM00120">
    <property type="entry name" value="HX"/>
    <property type="match status" value="4"/>
</dbReference>
<feature type="binding site" evidence="16">
    <location>
        <position position="244"/>
    </location>
    <ligand>
        <name>Zn(2+)</name>
        <dbReference type="ChEBI" id="CHEBI:29105"/>
        <label>2</label>
        <note>catalytic</note>
    </ligand>
</feature>
<evidence type="ECO:0000256" key="19">
    <source>
        <dbReference type="PIRSR" id="PIRSR621190-5"/>
    </source>
</evidence>
<evidence type="ECO:0000256" key="20">
    <source>
        <dbReference type="PROSITE-ProRule" id="PRU01011"/>
    </source>
</evidence>
<feature type="binding site" evidence="17">
    <location>
        <position position="208"/>
    </location>
    <ligand>
        <name>Ca(2+)</name>
        <dbReference type="ChEBI" id="CHEBI:29108"/>
        <label>2</label>
    </ligand>
</feature>
<dbReference type="InterPro" id="IPR036365">
    <property type="entry name" value="PGBD-like_sf"/>
</dbReference>
<feature type="binding site" evidence="17">
    <location>
        <position position="413"/>
    </location>
    <ligand>
        <name>Ca(2+)</name>
        <dbReference type="ChEBI" id="CHEBI:29108"/>
        <label>5</label>
    </ligand>
</feature>
<keyword evidence="4" id="KW-0272">Extracellular matrix</keyword>
<dbReference type="InterPro" id="IPR000585">
    <property type="entry name" value="Hemopexin-like_dom"/>
</dbReference>
<evidence type="ECO:0000256" key="16">
    <source>
        <dbReference type="PIRSR" id="PIRSR001191-2"/>
    </source>
</evidence>
<dbReference type="Pfam" id="PF00045">
    <property type="entry name" value="Hemopexin"/>
    <property type="match status" value="2"/>
</dbReference>
<evidence type="ECO:0000256" key="3">
    <source>
        <dbReference type="ARBA" id="ARBA00022525"/>
    </source>
</evidence>
<feature type="binding site" evidence="17">
    <location>
        <position position="364"/>
    </location>
    <ligand>
        <name>Ca(2+)</name>
        <dbReference type="ChEBI" id="CHEBI:29108"/>
        <label>4</label>
    </ligand>
</feature>
<keyword evidence="14 18" id="KW-1015">Disulfide bond</keyword>
<feature type="domain" description="Peptidase metallopeptidase" evidence="21">
    <location>
        <begin position="121"/>
        <end position="279"/>
    </location>
</feature>
<dbReference type="InterPro" id="IPR024079">
    <property type="entry name" value="MetalloPept_cat_dom_sf"/>
</dbReference>
<evidence type="ECO:0000256" key="8">
    <source>
        <dbReference type="ARBA" id="ARBA00022737"/>
    </source>
</evidence>
<dbReference type="PROSITE" id="PS51642">
    <property type="entry name" value="HEMOPEXIN_2"/>
    <property type="match status" value="2"/>
</dbReference>
<feature type="binding site" evidence="17">
    <location>
        <position position="199"/>
    </location>
    <ligand>
        <name>Zn(2+)</name>
        <dbReference type="ChEBI" id="CHEBI:29105"/>
        <label>1</label>
    </ligand>
</feature>
<dbReference type="InterPro" id="IPR018487">
    <property type="entry name" value="Hemopexin-like_repeat"/>
</dbReference>
<dbReference type="GO" id="GO:0006508">
    <property type="term" value="P:proteolysis"/>
    <property type="evidence" value="ECO:0007669"/>
    <property type="project" value="UniProtKB-KW"/>
</dbReference>
<feature type="binding site" evidence="17">
    <location>
        <position position="214"/>
    </location>
    <ligand>
        <name>Ca(2+)</name>
        <dbReference type="ChEBI" id="CHEBI:29108"/>
        <label>3</label>
    </ligand>
</feature>
<keyword evidence="23" id="KW-1185">Reference proteome</keyword>
<feature type="binding site" evidence="17">
    <location>
        <position position="140"/>
    </location>
    <ligand>
        <name>Ca(2+)</name>
        <dbReference type="ChEBI" id="CHEBI:29108"/>
        <label>1</label>
    </ligand>
</feature>
<feature type="repeat" description="Hemopexin" evidence="20">
    <location>
        <begin position="360"/>
        <end position="405"/>
    </location>
</feature>
<dbReference type="EMBL" id="BRZM01000029">
    <property type="protein sequence ID" value="GLD57061.1"/>
    <property type="molecule type" value="Genomic_DNA"/>
</dbReference>
<comment type="cofactor">
    <cofactor evidence="17">
        <name>Zn(2+)</name>
        <dbReference type="ChEBI" id="CHEBI:29105"/>
    </cofactor>
    <text evidence="17">Binds 2 Zn(2+) ions per subunit.</text>
</comment>
<accession>A0AAD3R6L7</accession>
<feature type="binding site" evidence="17">
    <location>
        <position position="212"/>
    </location>
    <ligand>
        <name>Zn(2+)</name>
        <dbReference type="ChEBI" id="CHEBI:29105"/>
        <label>1</label>
    </ligand>
</feature>
<dbReference type="Pfam" id="PF00413">
    <property type="entry name" value="Peptidase_M10"/>
    <property type="match status" value="1"/>
</dbReference>
<evidence type="ECO:0000256" key="1">
    <source>
        <dbReference type="ARBA" id="ARBA00004498"/>
    </source>
</evidence>
<feature type="binding site" description="in inhibited form" evidence="17">
    <location>
        <position position="109"/>
    </location>
    <ligand>
        <name>Zn(2+)</name>
        <dbReference type="ChEBI" id="CHEBI:29105"/>
        <label>2</label>
        <note>catalytic</note>
    </ligand>
</feature>
<gene>
    <name evidence="22" type="ORF">AKAME5_000933400</name>
</gene>
<dbReference type="InterPro" id="IPR021190">
    <property type="entry name" value="Pept_M10A"/>
</dbReference>
<keyword evidence="11 17" id="KW-0106">Calcium</keyword>
<evidence type="ECO:0000256" key="2">
    <source>
        <dbReference type="ARBA" id="ARBA00010370"/>
    </source>
</evidence>
<keyword evidence="9" id="KW-0378">Hydrolase</keyword>
<dbReference type="AlphaFoldDB" id="A0AAD3R6L7"/>
<dbReference type="InterPro" id="IPR006026">
    <property type="entry name" value="Peptidase_Metallo"/>
</dbReference>
<dbReference type="Gene3D" id="3.40.390.10">
    <property type="entry name" value="Collagenase (Catalytic Domain)"/>
    <property type="match status" value="1"/>
</dbReference>
<sequence length="499" mass="56802">MGFDGVISGELAECVGLSSATQLTVLHQSGGSYVEVLPDTLLRKSFTRYQSCLEYLQQYYNLDKEPLGRMKRSGPAFTSKVKDMQIFFGLNATGVLDSDTLEVMRSPRCGVPDVEEYSHIQGTRWNKNVITYRIGRYTRDLPRNTVDSLVESAFSIWARASSLTFVRSHTRNADIMVEFVAREHGDLYPFDGPRGTLAHAFGPGLGVGGDTHFDDDEHWTAGETGFNLFVVAAHEFGHALGLKHSRNPDSLMYPTYKSTRPANLLSREDVTNINTLYSPPRGRPSYFPRYDWSSQFNPWISGSPFPRLLQNKCAPDLTFDAVSTLGDATFFFRERYLWIKHNQQYDIKEGPITNFMPKIETSIDAAFWVPRRSTAYLIHESMFWTVKGSLVKGKPRALSHFGFPAWVQDVDAAVHIVKTGRTLFFMHDIYWSYNENRRVMDFGFPKYISEDFPGINMTINAALHKHGFIYFFVGPQVYKYDYTQKLVVGVEKANSWLGC</sequence>
<comment type="similarity">
    <text evidence="2">Belongs to the peptidase M10A family.</text>
</comment>
<keyword evidence="10 16" id="KW-0862">Zinc</keyword>
<feature type="binding site" evidence="17">
    <location>
        <position position="184"/>
    </location>
    <ligand>
        <name>Zn(2+)</name>
        <dbReference type="ChEBI" id="CHEBI:29105"/>
        <label>1</label>
    </ligand>
</feature>
<dbReference type="GO" id="GO:0008270">
    <property type="term" value="F:zinc ion binding"/>
    <property type="evidence" value="ECO:0007669"/>
    <property type="project" value="InterPro"/>
</dbReference>
<dbReference type="SMART" id="SM00235">
    <property type="entry name" value="ZnMc"/>
    <property type="match status" value="1"/>
</dbReference>
<dbReference type="PIRSF" id="PIRSF001191">
    <property type="entry name" value="Peptidase_M10A_matrix"/>
    <property type="match status" value="1"/>
</dbReference>
<dbReference type="CDD" id="cd00094">
    <property type="entry name" value="HX"/>
    <property type="match status" value="1"/>
</dbReference>
<evidence type="ECO:0000256" key="6">
    <source>
        <dbReference type="ARBA" id="ARBA00022723"/>
    </source>
</evidence>
<dbReference type="SUPFAM" id="SSF55486">
    <property type="entry name" value="Metalloproteases ('zincins'), catalytic domain"/>
    <property type="match status" value="1"/>
</dbReference>
<evidence type="ECO:0000256" key="15">
    <source>
        <dbReference type="PIRSR" id="PIRSR001191-1"/>
    </source>
</evidence>
<keyword evidence="13" id="KW-0865">Zymogen</keyword>
<dbReference type="Pfam" id="PF01471">
    <property type="entry name" value="PG_binding_1"/>
    <property type="match status" value="1"/>
</dbReference>
<comment type="subcellular location">
    <subcellularLocation>
        <location evidence="1">Secreted</location>
        <location evidence="1">Extracellular space</location>
        <location evidence="1">Extracellular matrix</location>
    </subcellularLocation>
</comment>
<dbReference type="SUPFAM" id="SSF50923">
    <property type="entry name" value="Hemopexin-like domain"/>
    <property type="match status" value="1"/>
</dbReference>
<proteinExistence type="inferred from homology"/>
<dbReference type="FunFam" id="2.110.10.10:FF:000002">
    <property type="entry name" value="Matrix metallopeptidase 3"/>
    <property type="match status" value="1"/>
</dbReference>
<dbReference type="GO" id="GO:0030574">
    <property type="term" value="P:collagen catabolic process"/>
    <property type="evidence" value="ECO:0007669"/>
    <property type="project" value="TreeGrafter"/>
</dbReference>
<dbReference type="PANTHER" id="PTHR10201:SF306">
    <property type="entry name" value="MATRILYSIN-LIKE"/>
    <property type="match status" value="1"/>
</dbReference>
<evidence type="ECO:0000256" key="14">
    <source>
        <dbReference type="ARBA" id="ARBA00023157"/>
    </source>
</evidence>
<name>A0AAD3R6L7_LATJO</name>
<dbReference type="PROSITE" id="PS00546">
    <property type="entry name" value="CYSTEINE_SWITCH"/>
    <property type="match status" value="1"/>
</dbReference>
<feature type="repeat" description="Hemopexin" evidence="20">
    <location>
        <begin position="407"/>
        <end position="455"/>
    </location>
</feature>
<dbReference type="GO" id="GO:0004222">
    <property type="term" value="F:metalloendopeptidase activity"/>
    <property type="evidence" value="ECO:0007669"/>
    <property type="project" value="InterPro"/>
</dbReference>
<evidence type="ECO:0000256" key="17">
    <source>
        <dbReference type="PIRSR" id="PIRSR621190-2"/>
    </source>
</evidence>
<feature type="binding site" evidence="17">
    <location>
        <position position="192"/>
    </location>
    <ligand>
        <name>Ca(2+)</name>
        <dbReference type="ChEBI" id="CHEBI:29108"/>
        <label>3</label>
    </ligand>
</feature>
<dbReference type="GO" id="GO:0030198">
    <property type="term" value="P:extracellular matrix organization"/>
    <property type="evidence" value="ECO:0007669"/>
    <property type="project" value="TreeGrafter"/>
</dbReference>
<evidence type="ECO:0000256" key="4">
    <source>
        <dbReference type="ARBA" id="ARBA00022530"/>
    </source>
</evidence>
<feature type="binding site" evidence="17">
    <location>
        <position position="252"/>
    </location>
    <ligand>
        <name>Zn(2+)</name>
        <dbReference type="ChEBI" id="CHEBI:29105"/>
        <label>2</label>
        <note>catalytic</note>
    </ligand>
</feature>
<evidence type="ECO:0000256" key="7">
    <source>
        <dbReference type="ARBA" id="ARBA00022729"/>
    </source>
</evidence>
<dbReference type="InterPro" id="IPR021158">
    <property type="entry name" value="Pept_M10A_Zn_BS"/>
</dbReference>
<keyword evidence="5" id="KW-0645">Protease</keyword>
<dbReference type="SUPFAM" id="SSF47090">
    <property type="entry name" value="PGBD-like"/>
    <property type="match status" value="1"/>
</dbReference>
<evidence type="ECO:0000313" key="23">
    <source>
        <dbReference type="Proteomes" id="UP001279410"/>
    </source>
</evidence>
<feature type="binding site" evidence="17">
    <location>
        <position position="217"/>
    </location>
    <ligand>
        <name>Ca(2+)</name>
        <dbReference type="ChEBI" id="CHEBI:29108"/>
        <label>3</label>
    </ligand>
</feature>
<dbReference type="PRINTS" id="PR00138">
    <property type="entry name" value="MATRIXIN"/>
</dbReference>
<feature type="binding site" evidence="17">
    <location>
        <position position="215"/>
    </location>
    <ligand>
        <name>Ca(2+)</name>
        <dbReference type="ChEBI" id="CHEBI:29108"/>
        <label>1</label>
    </ligand>
</feature>
<evidence type="ECO:0000256" key="10">
    <source>
        <dbReference type="ARBA" id="ARBA00022833"/>
    </source>
</evidence>
<dbReference type="InterPro" id="IPR033739">
    <property type="entry name" value="M10A_MMP"/>
</dbReference>
<feature type="binding site" evidence="17">
    <location>
        <position position="210"/>
    </location>
    <ligand>
        <name>Ca(2+)</name>
        <dbReference type="ChEBI" id="CHEBI:29108"/>
        <label>2</label>
    </ligand>
</feature>
<feature type="binding site" evidence="17">
    <location>
        <position position="186"/>
    </location>
    <ligand>
        <name>Zn(2+)</name>
        <dbReference type="ChEBI" id="CHEBI:29105"/>
        <label>1</label>
    </ligand>
</feature>
<dbReference type="Proteomes" id="UP001279410">
    <property type="component" value="Unassembled WGS sequence"/>
</dbReference>
<reference evidence="22" key="1">
    <citation type="submission" date="2022-08" db="EMBL/GenBank/DDBJ databases">
        <title>Genome sequencing of akame (Lates japonicus).</title>
        <authorList>
            <person name="Hashiguchi Y."/>
            <person name="Takahashi H."/>
        </authorList>
    </citation>
    <scope>NUCLEOTIDE SEQUENCE</scope>
    <source>
        <strain evidence="22">Kochi</strain>
    </source>
</reference>
<dbReference type="InterPro" id="IPR036375">
    <property type="entry name" value="Hemopexin-like_dom_sf"/>
</dbReference>
<evidence type="ECO:0000256" key="18">
    <source>
        <dbReference type="PIRSR" id="PIRSR621190-3"/>
    </source>
</evidence>
<feature type="binding site" evidence="17">
    <location>
        <position position="320"/>
    </location>
    <ligand>
        <name>Ca(2+)</name>
        <dbReference type="ChEBI" id="CHEBI:29108"/>
        <label>4</label>
    </ligand>
</feature>
<keyword evidence="7" id="KW-0732">Signal</keyword>
<feature type="binding site" evidence="17">
    <location>
        <position position="174"/>
    </location>
    <ligand>
        <name>Ca(2+)</name>
        <dbReference type="ChEBI" id="CHEBI:29108"/>
        <label>2</label>
    </ligand>
</feature>
<feature type="binding site" evidence="17">
    <location>
        <position position="217"/>
    </location>
    <ligand>
        <name>Ca(2+)</name>
        <dbReference type="ChEBI" id="CHEBI:29108"/>
        <label>1</label>
    </ligand>
</feature>
<comment type="cofactor">
    <cofactor evidence="17">
        <name>Ca(2+)</name>
        <dbReference type="ChEBI" id="CHEBI:29108"/>
    </cofactor>
    <text evidence="17">Can bind about 5 Ca(2+) ions per subunit.</text>
</comment>
<feature type="disulfide bond" evidence="18">
    <location>
        <begin position="313"/>
        <end position="499"/>
    </location>
</feature>
<dbReference type="FunFam" id="3.40.390.10:FF:000007">
    <property type="entry name" value="Collagenase 3"/>
    <property type="match status" value="1"/>
</dbReference>
<protein>
    <submittedName>
        <fullName evidence="22">Stromelysin-1-like protein</fullName>
    </submittedName>
</protein>
<comment type="caution">
    <text evidence="22">The sequence shown here is derived from an EMBL/GenBank/DDBJ whole genome shotgun (WGS) entry which is preliminary data.</text>
</comment>
<keyword evidence="12" id="KW-0482">Metalloprotease</keyword>
<evidence type="ECO:0000256" key="9">
    <source>
        <dbReference type="ARBA" id="ARBA00022801"/>
    </source>
</evidence>
<feature type="binding site" evidence="16">
    <location>
        <position position="238"/>
    </location>
    <ligand>
        <name>Zn(2+)</name>
        <dbReference type="ChEBI" id="CHEBI:29105"/>
        <label>2</label>
        <note>catalytic</note>
    </ligand>
</feature>